<name>A0A0J6RUK4_9HYPH</name>
<dbReference type="EMBL" id="LABX01000406">
    <property type="protein sequence ID" value="KMO24922.1"/>
    <property type="molecule type" value="Genomic_DNA"/>
</dbReference>
<keyword evidence="1" id="KW-0472">Membrane</keyword>
<feature type="transmembrane region" description="Helical" evidence="1">
    <location>
        <begin position="31"/>
        <end position="55"/>
    </location>
</feature>
<feature type="transmembrane region" description="Helical" evidence="1">
    <location>
        <begin position="103"/>
        <end position="125"/>
    </location>
</feature>
<comment type="caution">
    <text evidence="2">The sequence shown here is derived from an EMBL/GenBank/DDBJ whole genome shotgun (WGS) entry which is preliminary data.</text>
</comment>
<dbReference type="AlphaFoldDB" id="A0A0J6RUK4"/>
<keyword evidence="1" id="KW-0812">Transmembrane</keyword>
<reference evidence="2 3" key="1">
    <citation type="submission" date="2015-03" db="EMBL/GenBank/DDBJ databases">
        <title>Genome sequencing of Methylobacterium aquaticum DSM16371 type strain.</title>
        <authorList>
            <person name="Chaudhry V."/>
            <person name="Patil P.B."/>
        </authorList>
    </citation>
    <scope>NUCLEOTIDE SEQUENCE [LARGE SCALE GENOMIC DNA]</scope>
    <source>
        <strain evidence="2 3">DSM 16371</strain>
    </source>
</reference>
<feature type="non-terminal residue" evidence="2">
    <location>
        <position position="156"/>
    </location>
</feature>
<proteinExistence type="predicted"/>
<feature type="transmembrane region" description="Helical" evidence="1">
    <location>
        <begin position="7"/>
        <end position="25"/>
    </location>
</feature>
<protein>
    <submittedName>
        <fullName evidence="2">Membrane protein</fullName>
    </submittedName>
</protein>
<evidence type="ECO:0000313" key="2">
    <source>
        <dbReference type="EMBL" id="KMO24922.1"/>
    </source>
</evidence>
<organism evidence="2 3">
    <name type="scientific">Methylobacterium aquaticum</name>
    <dbReference type="NCBI Taxonomy" id="270351"/>
    <lineage>
        <taxon>Bacteria</taxon>
        <taxon>Pseudomonadati</taxon>
        <taxon>Pseudomonadota</taxon>
        <taxon>Alphaproteobacteria</taxon>
        <taxon>Hyphomicrobiales</taxon>
        <taxon>Methylobacteriaceae</taxon>
        <taxon>Methylobacterium</taxon>
    </lineage>
</organism>
<gene>
    <name evidence="2" type="ORF">VP06_32935</name>
</gene>
<keyword evidence="1" id="KW-1133">Transmembrane helix</keyword>
<evidence type="ECO:0000256" key="1">
    <source>
        <dbReference type="SAM" id="Phobius"/>
    </source>
</evidence>
<sequence length="156" mass="16421">MQERSAVAVGALVVLLLILPLGYLLHVSPRFPGSLAGSLIGITAALLMLFPLLYVGVKRIPGVRARVSRQVSMRTLLALHVYAGVLGPILGLIHAAHKFRSPLGVSLTGMLLVVVGTGYVGRYLLSRITKAVQAERSDLASLTAAFERVSSAGKPG</sequence>
<dbReference type="Proteomes" id="UP000035929">
    <property type="component" value="Unassembled WGS sequence"/>
</dbReference>
<evidence type="ECO:0000313" key="3">
    <source>
        <dbReference type="Proteomes" id="UP000035929"/>
    </source>
</evidence>
<accession>A0A0J6RUK4</accession>
<feature type="transmembrane region" description="Helical" evidence="1">
    <location>
        <begin position="76"/>
        <end position="97"/>
    </location>
</feature>